<dbReference type="GO" id="GO:0006260">
    <property type="term" value="P:DNA replication"/>
    <property type="evidence" value="ECO:0007669"/>
    <property type="project" value="TreeGrafter"/>
</dbReference>
<reference evidence="2" key="1">
    <citation type="submission" date="2019-04" db="EMBL/GenBank/DDBJ databases">
        <authorList>
            <person name="Brambilla D."/>
        </authorList>
    </citation>
    <scope>NUCLEOTIDE SEQUENCE</scope>
    <source>
        <strain evidence="2">BAL1</strain>
    </source>
</reference>
<dbReference type="GO" id="GO:0005524">
    <property type="term" value="F:ATP binding"/>
    <property type="evidence" value="ECO:0007669"/>
    <property type="project" value="InterPro"/>
</dbReference>
<dbReference type="InterPro" id="IPR027417">
    <property type="entry name" value="P-loop_NTPase"/>
</dbReference>
<dbReference type="EMBL" id="CAAJGR010000082">
    <property type="protein sequence ID" value="VHO03431.1"/>
    <property type="molecule type" value="Genomic_DNA"/>
</dbReference>
<evidence type="ECO:0000313" key="2">
    <source>
        <dbReference type="EMBL" id="VHO03431.1"/>
    </source>
</evidence>
<dbReference type="AlphaFoldDB" id="A0A486XMV7"/>
<dbReference type="PANTHER" id="PTHR30050">
    <property type="entry name" value="CHROMOSOMAL REPLICATION INITIATOR PROTEIN DNAA"/>
    <property type="match status" value="1"/>
</dbReference>
<dbReference type="Pfam" id="PF01695">
    <property type="entry name" value="IstB_IS21"/>
    <property type="match status" value="1"/>
</dbReference>
<gene>
    <name evidence="2" type="ORF">BAL341_1431</name>
</gene>
<organism evidence="2">
    <name type="scientific">Rheinheimera sp. BAL341</name>
    <dbReference type="NCBI Taxonomy" id="1708203"/>
    <lineage>
        <taxon>Bacteria</taxon>
        <taxon>Pseudomonadati</taxon>
        <taxon>Pseudomonadota</taxon>
        <taxon>Gammaproteobacteria</taxon>
        <taxon>Chromatiales</taxon>
        <taxon>Chromatiaceae</taxon>
        <taxon>Rheinheimera</taxon>
    </lineage>
</organism>
<protein>
    <submittedName>
        <fullName evidence="2">Mobile element protein</fullName>
    </submittedName>
</protein>
<proteinExistence type="predicted"/>
<sequence length="179" mass="20381">MDLIMTQLRQLKMAAMAKALELQRQNPHNYSGLSFEERLGLLVEQEQLSRDNTRLMRLRKEAGLRLRASPEELKYPARRGIRPEQLTPLLQGHHLNYGQNVLITGATGCGKTYLACALGEQACRQNKKVRYYRLGRLMEALKLGHSDGSYLKQLSQLQKLDLLILDDWGLCSATIRMTG</sequence>
<dbReference type="InterPro" id="IPR002611">
    <property type="entry name" value="IstB_ATP-bd"/>
</dbReference>
<dbReference type="SUPFAM" id="SSF52540">
    <property type="entry name" value="P-loop containing nucleoside triphosphate hydrolases"/>
    <property type="match status" value="1"/>
</dbReference>
<name>A0A486XMV7_9GAMM</name>
<evidence type="ECO:0000259" key="1">
    <source>
        <dbReference type="Pfam" id="PF01695"/>
    </source>
</evidence>
<dbReference type="Gene3D" id="3.40.50.300">
    <property type="entry name" value="P-loop containing nucleotide triphosphate hydrolases"/>
    <property type="match status" value="1"/>
</dbReference>
<dbReference type="CDD" id="cd00009">
    <property type="entry name" value="AAA"/>
    <property type="match status" value="1"/>
</dbReference>
<accession>A0A486XMV7</accession>
<feature type="domain" description="IstB-like ATP-binding" evidence="1">
    <location>
        <begin position="6"/>
        <end position="170"/>
    </location>
</feature>
<dbReference type="PANTHER" id="PTHR30050:SF4">
    <property type="entry name" value="ATP-BINDING PROTEIN RV3427C IN INSERTION SEQUENCE-RELATED"/>
    <property type="match status" value="1"/>
</dbReference>